<dbReference type="InterPro" id="IPR045584">
    <property type="entry name" value="Pilin-like"/>
</dbReference>
<proteinExistence type="inferred from homology"/>
<evidence type="ECO:0000256" key="10">
    <source>
        <dbReference type="ARBA" id="ARBA00030775"/>
    </source>
</evidence>
<dbReference type="GO" id="GO:0015628">
    <property type="term" value="P:protein secretion by the type II secretion system"/>
    <property type="evidence" value="ECO:0007669"/>
    <property type="project" value="InterPro"/>
</dbReference>
<evidence type="ECO:0000313" key="14">
    <source>
        <dbReference type="Proteomes" id="UP000319852"/>
    </source>
</evidence>
<evidence type="ECO:0000313" key="13">
    <source>
        <dbReference type="EMBL" id="QDS98340.1"/>
    </source>
</evidence>
<dbReference type="RefSeq" id="WP_145059410.1">
    <property type="nucleotide sequence ID" value="NZ_CP036263.1"/>
</dbReference>
<evidence type="ECO:0000259" key="12">
    <source>
        <dbReference type="Pfam" id="PF12019"/>
    </source>
</evidence>
<evidence type="ECO:0000256" key="2">
    <source>
        <dbReference type="ARBA" id="ARBA00021549"/>
    </source>
</evidence>
<dbReference type="SUPFAM" id="SSF54523">
    <property type="entry name" value="Pili subunits"/>
    <property type="match status" value="1"/>
</dbReference>
<dbReference type="EMBL" id="CP036263">
    <property type="protein sequence ID" value="QDS98340.1"/>
    <property type="molecule type" value="Genomic_DNA"/>
</dbReference>
<organism evidence="13 14">
    <name type="scientific">Adhaeretor mobilis</name>
    <dbReference type="NCBI Taxonomy" id="1930276"/>
    <lineage>
        <taxon>Bacteria</taxon>
        <taxon>Pseudomonadati</taxon>
        <taxon>Planctomycetota</taxon>
        <taxon>Planctomycetia</taxon>
        <taxon>Pirellulales</taxon>
        <taxon>Lacipirellulaceae</taxon>
        <taxon>Adhaeretor</taxon>
    </lineage>
</organism>
<gene>
    <name evidence="13" type="ORF">HG15A2_16130</name>
</gene>
<evidence type="ECO:0000256" key="8">
    <source>
        <dbReference type="ARBA" id="ARBA00023136"/>
    </source>
</evidence>
<comment type="subcellular location">
    <subcellularLocation>
        <location evidence="1">Cell inner membrane</location>
        <topology evidence="1">Single-pass membrane protein</topology>
    </subcellularLocation>
</comment>
<dbReference type="AlphaFoldDB" id="A0A517MTX4"/>
<dbReference type="NCBIfam" id="TIGR02532">
    <property type="entry name" value="IV_pilin_GFxxxE"/>
    <property type="match status" value="1"/>
</dbReference>
<feature type="domain" description="General secretion pathway GspH" evidence="12">
    <location>
        <begin position="58"/>
        <end position="162"/>
    </location>
</feature>
<dbReference type="Proteomes" id="UP000319852">
    <property type="component" value="Chromosome"/>
</dbReference>
<sequence length="176" mass="18755">MNPSSLVSRAQRSSTRQIDRQGFTLVELAMVLLVMGILVAVAAPKYWTAITQYSCDLAAKEMEADLAYAAGVAQHTSQPVTVQFNTANHRYRILGVDDHDHPGQVFERNLSTGSAGGVTLLSADFAGTQEVTFDIHGRPDSAGVVVLEASSEQRTISVDVTGRSVSAVTATYNTGP</sequence>
<dbReference type="GO" id="GO:0015627">
    <property type="term" value="C:type II protein secretion system complex"/>
    <property type="evidence" value="ECO:0007669"/>
    <property type="project" value="InterPro"/>
</dbReference>
<feature type="transmembrane region" description="Helical" evidence="11">
    <location>
        <begin position="21"/>
        <end position="43"/>
    </location>
</feature>
<keyword evidence="3" id="KW-1003">Cell membrane</keyword>
<keyword evidence="6 11" id="KW-0812">Transmembrane</keyword>
<reference evidence="13 14" key="1">
    <citation type="submission" date="2019-02" db="EMBL/GenBank/DDBJ databases">
        <title>Deep-cultivation of Planctomycetes and their phenomic and genomic characterization uncovers novel biology.</title>
        <authorList>
            <person name="Wiegand S."/>
            <person name="Jogler M."/>
            <person name="Boedeker C."/>
            <person name="Pinto D."/>
            <person name="Vollmers J."/>
            <person name="Rivas-Marin E."/>
            <person name="Kohn T."/>
            <person name="Peeters S.H."/>
            <person name="Heuer A."/>
            <person name="Rast P."/>
            <person name="Oberbeckmann S."/>
            <person name="Bunk B."/>
            <person name="Jeske O."/>
            <person name="Meyerdierks A."/>
            <person name="Storesund J.E."/>
            <person name="Kallscheuer N."/>
            <person name="Luecker S."/>
            <person name="Lage O.M."/>
            <person name="Pohl T."/>
            <person name="Merkel B.J."/>
            <person name="Hornburger P."/>
            <person name="Mueller R.-W."/>
            <person name="Bruemmer F."/>
            <person name="Labrenz M."/>
            <person name="Spormann A.M."/>
            <person name="Op den Camp H."/>
            <person name="Overmann J."/>
            <person name="Amann R."/>
            <person name="Jetten M.S.M."/>
            <person name="Mascher T."/>
            <person name="Medema M.H."/>
            <person name="Devos D.P."/>
            <person name="Kaster A.-K."/>
            <person name="Ovreas L."/>
            <person name="Rohde M."/>
            <person name="Galperin M.Y."/>
            <person name="Jogler C."/>
        </authorList>
    </citation>
    <scope>NUCLEOTIDE SEQUENCE [LARGE SCALE GENOMIC DNA]</scope>
    <source>
        <strain evidence="13 14">HG15A2</strain>
    </source>
</reference>
<dbReference type="PROSITE" id="PS00409">
    <property type="entry name" value="PROKAR_NTER_METHYL"/>
    <property type="match status" value="1"/>
</dbReference>
<keyword evidence="8 11" id="KW-0472">Membrane</keyword>
<dbReference type="GO" id="GO:0005886">
    <property type="term" value="C:plasma membrane"/>
    <property type="evidence" value="ECO:0007669"/>
    <property type="project" value="UniProtKB-SubCell"/>
</dbReference>
<dbReference type="OrthoDB" id="5786415at2"/>
<evidence type="ECO:0000256" key="11">
    <source>
        <dbReference type="SAM" id="Phobius"/>
    </source>
</evidence>
<keyword evidence="7 11" id="KW-1133">Transmembrane helix</keyword>
<evidence type="ECO:0000256" key="5">
    <source>
        <dbReference type="ARBA" id="ARBA00022519"/>
    </source>
</evidence>
<accession>A0A517MTX4</accession>
<dbReference type="Pfam" id="PF07963">
    <property type="entry name" value="N_methyl"/>
    <property type="match status" value="1"/>
</dbReference>
<keyword evidence="5" id="KW-0997">Cell inner membrane</keyword>
<name>A0A517MTX4_9BACT</name>
<dbReference type="InterPro" id="IPR012902">
    <property type="entry name" value="N_methyl_site"/>
</dbReference>
<evidence type="ECO:0000256" key="9">
    <source>
        <dbReference type="ARBA" id="ARBA00025772"/>
    </source>
</evidence>
<dbReference type="KEGG" id="amob:HG15A2_16130"/>
<evidence type="ECO:0000256" key="3">
    <source>
        <dbReference type="ARBA" id="ARBA00022475"/>
    </source>
</evidence>
<keyword evidence="4" id="KW-0488">Methylation</keyword>
<keyword evidence="14" id="KW-1185">Reference proteome</keyword>
<dbReference type="InterPro" id="IPR022346">
    <property type="entry name" value="T2SS_GspH"/>
</dbReference>
<evidence type="ECO:0000256" key="7">
    <source>
        <dbReference type="ARBA" id="ARBA00022989"/>
    </source>
</evidence>
<evidence type="ECO:0000256" key="1">
    <source>
        <dbReference type="ARBA" id="ARBA00004377"/>
    </source>
</evidence>
<evidence type="ECO:0000256" key="6">
    <source>
        <dbReference type="ARBA" id="ARBA00022692"/>
    </source>
</evidence>
<dbReference type="Pfam" id="PF12019">
    <property type="entry name" value="GspH"/>
    <property type="match status" value="1"/>
</dbReference>
<protein>
    <recommendedName>
        <fullName evidence="2">Type II secretion system protein H</fullName>
    </recommendedName>
    <alternativeName>
        <fullName evidence="10">General secretion pathway protein H</fullName>
    </alternativeName>
</protein>
<dbReference type="Gene3D" id="3.30.700.10">
    <property type="entry name" value="Glycoprotein, Type 4 Pilin"/>
    <property type="match status" value="1"/>
</dbReference>
<evidence type="ECO:0000256" key="4">
    <source>
        <dbReference type="ARBA" id="ARBA00022481"/>
    </source>
</evidence>
<comment type="similarity">
    <text evidence="9">Belongs to the GSP H family.</text>
</comment>